<keyword evidence="3" id="KW-1185">Reference proteome</keyword>
<proteinExistence type="predicted"/>
<gene>
    <name evidence="2" type="ORF">ACFOGP_11555</name>
</gene>
<evidence type="ECO:0000259" key="1">
    <source>
        <dbReference type="Pfam" id="PF01471"/>
    </source>
</evidence>
<dbReference type="SUPFAM" id="SSF47090">
    <property type="entry name" value="PGBD-like"/>
    <property type="match status" value="1"/>
</dbReference>
<sequence>MIGHRRKAVTLGMALGLLTACGSGDGLPDVTRIDEPAPIRLRGEGPPGSNPETCHGQDETPAVIETVTHHVEVPAVLDAEGDVVSPASVRTEVVQEIVEEREEVWFESLCPDQLTPEFVASVQRALAVRGLYTGAADGRMTPGTRAAIRAFQKPQGLNSAVLSLAAARQLGLVEVERITR</sequence>
<evidence type="ECO:0000313" key="2">
    <source>
        <dbReference type="EMBL" id="MFC3143350.1"/>
    </source>
</evidence>
<dbReference type="Proteomes" id="UP001595632">
    <property type="component" value="Unassembled WGS sequence"/>
</dbReference>
<reference evidence="3" key="1">
    <citation type="journal article" date="2019" name="Int. J. Syst. Evol. Microbiol.">
        <title>The Global Catalogue of Microorganisms (GCM) 10K type strain sequencing project: providing services to taxonomists for standard genome sequencing and annotation.</title>
        <authorList>
            <consortium name="The Broad Institute Genomics Platform"/>
            <consortium name="The Broad Institute Genome Sequencing Center for Infectious Disease"/>
            <person name="Wu L."/>
            <person name="Ma J."/>
        </authorList>
    </citation>
    <scope>NUCLEOTIDE SEQUENCE [LARGE SCALE GENOMIC DNA]</scope>
    <source>
        <strain evidence="3">KCTC 52366</strain>
    </source>
</reference>
<protein>
    <submittedName>
        <fullName evidence="2">Peptidoglycan-binding protein</fullName>
    </submittedName>
</protein>
<name>A0ABV7GT48_9RHOB</name>
<dbReference type="InterPro" id="IPR036366">
    <property type="entry name" value="PGBDSf"/>
</dbReference>
<comment type="caution">
    <text evidence="2">The sequence shown here is derived from an EMBL/GenBank/DDBJ whole genome shotgun (WGS) entry which is preliminary data.</text>
</comment>
<dbReference type="Pfam" id="PF01471">
    <property type="entry name" value="PG_binding_1"/>
    <property type="match status" value="1"/>
</dbReference>
<accession>A0ABV7GT48</accession>
<dbReference type="RefSeq" id="WP_275630643.1">
    <property type="nucleotide sequence ID" value="NZ_JARGYD010000001.1"/>
</dbReference>
<dbReference type="InterPro" id="IPR036365">
    <property type="entry name" value="PGBD-like_sf"/>
</dbReference>
<feature type="domain" description="Peptidoglycan binding-like" evidence="1">
    <location>
        <begin position="117"/>
        <end position="158"/>
    </location>
</feature>
<organism evidence="2 3">
    <name type="scientific">Psychromarinibacter halotolerans</name>
    <dbReference type="NCBI Taxonomy" id="1775175"/>
    <lineage>
        <taxon>Bacteria</taxon>
        <taxon>Pseudomonadati</taxon>
        <taxon>Pseudomonadota</taxon>
        <taxon>Alphaproteobacteria</taxon>
        <taxon>Rhodobacterales</taxon>
        <taxon>Paracoccaceae</taxon>
        <taxon>Psychromarinibacter</taxon>
    </lineage>
</organism>
<evidence type="ECO:0000313" key="3">
    <source>
        <dbReference type="Proteomes" id="UP001595632"/>
    </source>
</evidence>
<dbReference type="InterPro" id="IPR002477">
    <property type="entry name" value="Peptidoglycan-bd-like"/>
</dbReference>
<dbReference type="EMBL" id="JBHRTB010000010">
    <property type="protein sequence ID" value="MFC3143350.1"/>
    <property type="molecule type" value="Genomic_DNA"/>
</dbReference>
<dbReference type="PROSITE" id="PS51257">
    <property type="entry name" value="PROKAR_LIPOPROTEIN"/>
    <property type="match status" value="1"/>
</dbReference>
<dbReference type="Gene3D" id="1.10.101.10">
    <property type="entry name" value="PGBD-like superfamily/PGBD"/>
    <property type="match status" value="1"/>
</dbReference>